<dbReference type="SUPFAM" id="SSF53756">
    <property type="entry name" value="UDP-Glycosyltransferase/glycogen phosphorylase"/>
    <property type="match status" value="1"/>
</dbReference>
<dbReference type="PANTHER" id="PTHR11929:SF194">
    <property type="entry name" value="ALPHA-(1,3)-FUCOSYLTRANSFERASE 10"/>
    <property type="match status" value="1"/>
</dbReference>
<evidence type="ECO:0000256" key="4">
    <source>
        <dbReference type="ARBA" id="ARBA00022679"/>
    </source>
</evidence>
<dbReference type="Proteomes" id="UP000663882">
    <property type="component" value="Unassembled WGS sequence"/>
</dbReference>
<dbReference type="Gene3D" id="3.40.50.11660">
    <property type="entry name" value="Glycosyl transferase family 10, C-terminal domain"/>
    <property type="match status" value="1"/>
</dbReference>
<protein>
    <recommendedName>
        <fullName evidence="5">Fucosyltransferase</fullName>
        <ecNumber evidence="5">2.4.1.-</ecNumber>
    </recommendedName>
</protein>
<comment type="subcellular location">
    <subcellularLocation>
        <location evidence="5">Golgi apparatus</location>
        <location evidence="5">Golgi stack membrane</location>
        <topology evidence="5">Single-pass type II membrane protein</topology>
    </subcellularLocation>
</comment>
<dbReference type="GO" id="GO:0032580">
    <property type="term" value="C:Golgi cisterna membrane"/>
    <property type="evidence" value="ECO:0007669"/>
    <property type="project" value="UniProtKB-SubCell"/>
</dbReference>
<comment type="caution">
    <text evidence="8">The sequence shown here is derived from an EMBL/GenBank/DDBJ whole genome shotgun (WGS) entry which is preliminary data.</text>
</comment>
<sequence>TYNGRQDFVQLLIQEIKIDSYGFCLMNRQGFTTRMTDNIDAYKKYKFVVAIENSNCIDYVTAKLIKAVESGSIPIVASLNGRPDYRRFMPEHSYTG</sequence>
<dbReference type="EMBL" id="CAJOBE010005167">
    <property type="protein sequence ID" value="CAF3963082.1"/>
    <property type="molecule type" value="Genomic_DNA"/>
</dbReference>
<dbReference type="InterPro" id="IPR001503">
    <property type="entry name" value="Glyco_trans_10"/>
</dbReference>
<feature type="domain" description="Fucosyltransferase C-terminal" evidence="6">
    <location>
        <begin position="3"/>
        <end position="94"/>
    </location>
</feature>
<evidence type="ECO:0000256" key="2">
    <source>
        <dbReference type="ARBA" id="ARBA00008919"/>
    </source>
</evidence>
<evidence type="ECO:0000256" key="5">
    <source>
        <dbReference type="RuleBase" id="RU003832"/>
    </source>
</evidence>
<dbReference type="Proteomes" id="UP000663823">
    <property type="component" value="Unassembled WGS sequence"/>
</dbReference>
<reference evidence="8" key="1">
    <citation type="submission" date="2021-02" db="EMBL/GenBank/DDBJ databases">
        <authorList>
            <person name="Nowell W R."/>
        </authorList>
    </citation>
    <scope>NUCLEOTIDE SEQUENCE</scope>
</reference>
<evidence type="ECO:0000313" key="7">
    <source>
        <dbReference type="EMBL" id="CAF1315878.1"/>
    </source>
</evidence>
<comment type="similarity">
    <text evidence="2 5">Belongs to the glycosyltransferase 10 family.</text>
</comment>
<dbReference type="InterPro" id="IPR055270">
    <property type="entry name" value="Glyco_tran_10_C"/>
</dbReference>
<comment type="pathway">
    <text evidence="1">Protein modification; protein glycosylation.</text>
</comment>
<evidence type="ECO:0000256" key="1">
    <source>
        <dbReference type="ARBA" id="ARBA00004922"/>
    </source>
</evidence>
<keyword evidence="3 5" id="KW-0328">Glycosyltransferase</keyword>
<keyword evidence="5" id="KW-0812">Transmembrane</keyword>
<evidence type="ECO:0000259" key="6">
    <source>
        <dbReference type="Pfam" id="PF00852"/>
    </source>
</evidence>
<dbReference type="InterPro" id="IPR038577">
    <property type="entry name" value="GT10-like_C_sf"/>
</dbReference>
<dbReference type="EMBL" id="CAJOAX010009770">
    <property type="protein sequence ID" value="CAF4062827.1"/>
    <property type="molecule type" value="Genomic_DNA"/>
</dbReference>
<feature type="non-terminal residue" evidence="8">
    <location>
        <position position="1"/>
    </location>
</feature>
<dbReference type="Proteomes" id="UP000663874">
    <property type="component" value="Unassembled WGS sequence"/>
</dbReference>
<keyword evidence="5" id="KW-0333">Golgi apparatus</keyword>
<accession>A0A815SPL8</accession>
<keyword evidence="5" id="KW-0472">Membrane</keyword>
<dbReference type="EMBL" id="CAJNOO010009610">
    <property type="protein sequence ID" value="CAF1493066.1"/>
    <property type="molecule type" value="Genomic_DNA"/>
</dbReference>
<dbReference type="UniPathway" id="UPA00378"/>
<evidence type="ECO:0000313" key="11">
    <source>
        <dbReference type="Proteomes" id="UP000663882"/>
    </source>
</evidence>
<dbReference type="Proteomes" id="UP000663889">
    <property type="component" value="Unassembled WGS sequence"/>
</dbReference>
<dbReference type="EMBL" id="CAJNOU010002378">
    <property type="protein sequence ID" value="CAF1315878.1"/>
    <property type="molecule type" value="Genomic_DNA"/>
</dbReference>
<organism evidence="8 11">
    <name type="scientific">Rotaria sordida</name>
    <dbReference type="NCBI Taxonomy" id="392033"/>
    <lineage>
        <taxon>Eukaryota</taxon>
        <taxon>Metazoa</taxon>
        <taxon>Spiralia</taxon>
        <taxon>Gnathifera</taxon>
        <taxon>Rotifera</taxon>
        <taxon>Eurotatoria</taxon>
        <taxon>Bdelloidea</taxon>
        <taxon>Philodinida</taxon>
        <taxon>Philodinidae</taxon>
        <taxon>Rotaria</taxon>
    </lineage>
</organism>
<dbReference type="OrthoDB" id="427096at2759"/>
<evidence type="ECO:0000313" key="9">
    <source>
        <dbReference type="EMBL" id="CAF3963082.1"/>
    </source>
</evidence>
<dbReference type="GO" id="GO:0046920">
    <property type="term" value="F:alpha-(1-&gt;3)-fucosyltransferase activity"/>
    <property type="evidence" value="ECO:0007669"/>
    <property type="project" value="TreeGrafter"/>
</dbReference>
<dbReference type="EC" id="2.4.1.-" evidence="5"/>
<dbReference type="AlphaFoldDB" id="A0A815SPL8"/>
<evidence type="ECO:0000313" key="10">
    <source>
        <dbReference type="EMBL" id="CAF4062827.1"/>
    </source>
</evidence>
<keyword evidence="4 5" id="KW-0808">Transferase</keyword>
<evidence type="ECO:0000313" key="8">
    <source>
        <dbReference type="EMBL" id="CAF1493066.1"/>
    </source>
</evidence>
<name>A0A815SPL8_9BILA</name>
<dbReference type="Pfam" id="PF00852">
    <property type="entry name" value="Glyco_transf_10"/>
    <property type="match status" value="1"/>
</dbReference>
<evidence type="ECO:0000256" key="3">
    <source>
        <dbReference type="ARBA" id="ARBA00022676"/>
    </source>
</evidence>
<proteinExistence type="inferred from homology"/>
<dbReference type="PANTHER" id="PTHR11929">
    <property type="entry name" value="ALPHA- 1,3 -FUCOSYLTRANSFERASE"/>
    <property type="match status" value="1"/>
</dbReference>
<gene>
    <name evidence="9" type="ORF">FNK824_LOCUS23895</name>
    <name evidence="10" type="ORF">OTI717_LOCUS32226</name>
    <name evidence="8" type="ORF">RFH988_LOCUS38485</name>
    <name evidence="7" type="ORF">SEV965_LOCUS27048</name>
</gene>